<dbReference type="HAMAP" id="MF_01825">
    <property type="entry name" value="PdxB"/>
    <property type="match status" value="1"/>
</dbReference>
<name>A0ABU1UYC0_9GAMM</name>
<accession>A0ABU1UYC0</accession>
<feature type="binding site" evidence="5">
    <location>
        <position position="252"/>
    </location>
    <ligand>
        <name>substrate</name>
    </ligand>
</feature>
<evidence type="ECO:0000313" key="9">
    <source>
        <dbReference type="EMBL" id="MDR7090156.1"/>
    </source>
</evidence>
<feature type="binding site" evidence="5">
    <location>
        <position position="66"/>
    </location>
    <ligand>
        <name>substrate</name>
    </ligand>
</feature>
<dbReference type="PROSITE" id="PS00671">
    <property type="entry name" value="D_2_HYDROXYACID_DH_3"/>
    <property type="match status" value="1"/>
</dbReference>
<comment type="subunit">
    <text evidence="5">Homodimer.</text>
</comment>
<dbReference type="PANTHER" id="PTHR42938">
    <property type="entry name" value="FORMATE DEHYDROGENASE 1"/>
    <property type="match status" value="1"/>
</dbReference>
<dbReference type="InterPro" id="IPR020921">
    <property type="entry name" value="Erythronate-4-P_DHase"/>
</dbReference>
<gene>
    <name evidence="5" type="primary">pdxB</name>
    <name evidence="9" type="ORF">J2X05_002178</name>
</gene>
<dbReference type="SUPFAM" id="SSF51735">
    <property type="entry name" value="NAD(P)-binding Rossmann-fold domains"/>
    <property type="match status" value="1"/>
</dbReference>
<dbReference type="EMBL" id="JAVDVX010000003">
    <property type="protein sequence ID" value="MDR7090156.1"/>
    <property type="molecule type" value="Genomic_DNA"/>
</dbReference>
<dbReference type="GO" id="GO:0033711">
    <property type="term" value="F:4-phosphoerythronate dehydrogenase activity"/>
    <property type="evidence" value="ECO:0007669"/>
    <property type="project" value="UniProtKB-EC"/>
</dbReference>
<dbReference type="RefSeq" id="WP_310072258.1">
    <property type="nucleotide sequence ID" value="NZ_JAVDVX010000003.1"/>
</dbReference>
<keyword evidence="4 5" id="KW-0664">Pyridoxine biosynthesis</keyword>
<feature type="domain" description="Erythronate-4-phosphate dehydrogenase dimerisation" evidence="8">
    <location>
        <begin position="283"/>
        <end position="378"/>
    </location>
</feature>
<evidence type="ECO:0000259" key="8">
    <source>
        <dbReference type="Pfam" id="PF11890"/>
    </source>
</evidence>
<keyword evidence="10" id="KW-1185">Reference proteome</keyword>
<evidence type="ECO:0000259" key="7">
    <source>
        <dbReference type="Pfam" id="PF02826"/>
    </source>
</evidence>
<feature type="binding site" evidence="5">
    <location>
        <position position="142"/>
    </location>
    <ligand>
        <name>NAD(+)</name>
        <dbReference type="ChEBI" id="CHEBI:57540"/>
    </ligand>
</feature>
<dbReference type="Proteomes" id="UP001253595">
    <property type="component" value="Unassembled WGS sequence"/>
</dbReference>
<evidence type="ECO:0000256" key="4">
    <source>
        <dbReference type="ARBA" id="ARBA00023096"/>
    </source>
</evidence>
<proteinExistence type="inferred from homology"/>
<comment type="function">
    <text evidence="5">Catalyzes the oxidation of erythronate-4-phosphate to 3-hydroxy-2-oxo-4-phosphonooxybutanoate.</text>
</comment>
<dbReference type="Pfam" id="PF11890">
    <property type="entry name" value="DUF3410"/>
    <property type="match status" value="1"/>
</dbReference>
<feature type="binding site" evidence="5">
    <location>
        <position position="251"/>
    </location>
    <ligand>
        <name>NAD(+)</name>
        <dbReference type="ChEBI" id="CHEBI:57540"/>
    </ligand>
</feature>
<keyword evidence="2 5" id="KW-0560">Oxidoreductase</keyword>
<feature type="binding site" evidence="5">
    <location>
        <position position="169"/>
    </location>
    <ligand>
        <name>NAD(+)</name>
        <dbReference type="ChEBI" id="CHEBI:57540"/>
    </ligand>
</feature>
<evidence type="ECO:0000256" key="3">
    <source>
        <dbReference type="ARBA" id="ARBA00023027"/>
    </source>
</evidence>
<dbReference type="Gene3D" id="3.40.50.720">
    <property type="entry name" value="NAD(P)-binding Rossmann-like Domain"/>
    <property type="match status" value="2"/>
</dbReference>
<reference evidence="9 10" key="1">
    <citation type="submission" date="2023-07" db="EMBL/GenBank/DDBJ databases">
        <title>Sorghum-associated microbial communities from plants grown in Nebraska, USA.</title>
        <authorList>
            <person name="Schachtman D."/>
        </authorList>
    </citation>
    <scope>NUCLEOTIDE SEQUENCE [LARGE SCALE GENOMIC DNA]</scope>
    <source>
        <strain evidence="9 10">BE190</strain>
    </source>
</reference>
<evidence type="ECO:0000256" key="5">
    <source>
        <dbReference type="HAMAP-Rule" id="MF_01825"/>
    </source>
</evidence>
<feature type="active site" evidence="5">
    <location>
        <position position="231"/>
    </location>
</feature>
<sequence>MRIVADENIPLVNAFFGHMGEVVCLPGRTMTAADVRDADALIVRSVTKVNPALLEGSKVKFVGTCTIGVDHLDQAYLDAHGVKWSSAPGCNANSVVEFVYAALCHLDINWLPVKFGIIGCGNVGGLLYKRLKAQGVDVLCYDPNLTLAQNPDLTSLEEVLACDVISMHTPLVTTGAHPSFHLLGRKELLQLKLGAVLINCGRGPVIDNQALLDVLTERNDLRVVLDVWEPEPDISLELLNHVLLGSPHIAGYSYDGKLNGTELIYQALCRHLDKSPQSSLTALVPPLANNQLRIDKNIDKHNNIFNIAKELIKQVYDIAADDARLRALATQAFAGEVVFGEGFDSLRKHYPVRREFHNYQVHLESITDTDKKWLQVLGFHCV</sequence>
<evidence type="ECO:0000313" key="10">
    <source>
        <dbReference type="Proteomes" id="UP001253595"/>
    </source>
</evidence>
<dbReference type="Pfam" id="PF00389">
    <property type="entry name" value="2-Hacid_dh"/>
    <property type="match status" value="1"/>
</dbReference>
<keyword evidence="3 5" id="KW-0520">NAD</keyword>
<comment type="caution">
    <text evidence="5">Lacks conserved residue(s) required for the propagation of feature annotation.</text>
</comment>
<protein>
    <recommendedName>
        <fullName evidence="5">Erythronate-4-phosphate dehydrogenase</fullName>
        <ecNumber evidence="5">1.1.1.290</ecNumber>
    </recommendedName>
</protein>
<comment type="similarity">
    <text evidence="5">Belongs to the D-isomer specific 2-hydroxyacid dehydrogenase family. PdxB subfamily.</text>
</comment>
<dbReference type="Pfam" id="PF02826">
    <property type="entry name" value="2-Hacid_dh_C"/>
    <property type="match status" value="1"/>
</dbReference>
<comment type="subcellular location">
    <subcellularLocation>
        <location evidence="5">Cytoplasm</location>
    </subcellularLocation>
</comment>
<dbReference type="InterPro" id="IPR006140">
    <property type="entry name" value="D-isomer_DH_NAD-bd"/>
</dbReference>
<keyword evidence="1 5" id="KW-0963">Cytoplasm</keyword>
<feature type="domain" description="D-isomer specific 2-hydroxyacid dehydrogenase NAD-binding" evidence="7">
    <location>
        <begin position="114"/>
        <end position="250"/>
    </location>
</feature>
<feature type="domain" description="D-isomer specific 2-hydroxyacid dehydrogenase catalytic" evidence="6">
    <location>
        <begin position="21"/>
        <end position="274"/>
    </location>
</feature>
<dbReference type="SUPFAM" id="SSF52283">
    <property type="entry name" value="Formate/glycerate dehydrogenase catalytic domain-like"/>
    <property type="match status" value="1"/>
</dbReference>
<dbReference type="InterPro" id="IPR036291">
    <property type="entry name" value="NAD(P)-bd_dom_sf"/>
</dbReference>
<dbReference type="InterPro" id="IPR029753">
    <property type="entry name" value="D-isomer_DH_CS"/>
</dbReference>
<feature type="binding site" evidence="5">
    <location>
        <position position="45"/>
    </location>
    <ligand>
        <name>substrate</name>
    </ligand>
</feature>
<feature type="active site" evidence="5">
    <location>
        <position position="202"/>
    </location>
</feature>
<dbReference type="InterPro" id="IPR006139">
    <property type="entry name" value="D-isomer_2_OHA_DH_cat_dom"/>
</dbReference>
<evidence type="ECO:0000259" key="6">
    <source>
        <dbReference type="Pfam" id="PF00389"/>
    </source>
</evidence>
<dbReference type="EC" id="1.1.1.290" evidence="5"/>
<organism evidence="9 10">
    <name type="scientific">Cellvibrio fibrivorans</name>
    <dbReference type="NCBI Taxonomy" id="126350"/>
    <lineage>
        <taxon>Bacteria</taxon>
        <taxon>Pseudomonadati</taxon>
        <taxon>Pseudomonadota</taxon>
        <taxon>Gammaproteobacteria</taxon>
        <taxon>Cellvibrionales</taxon>
        <taxon>Cellvibrionaceae</taxon>
        <taxon>Cellvibrio</taxon>
    </lineage>
</organism>
<feature type="active site" description="Proton donor" evidence="5">
    <location>
        <position position="248"/>
    </location>
</feature>
<feature type="binding site" evidence="5">
    <location>
        <position position="226"/>
    </location>
    <ligand>
        <name>NAD(+)</name>
        <dbReference type="ChEBI" id="CHEBI:57540"/>
    </ligand>
</feature>
<dbReference type="PANTHER" id="PTHR42938:SF9">
    <property type="entry name" value="FORMATE DEHYDROGENASE 1"/>
    <property type="match status" value="1"/>
</dbReference>
<comment type="caution">
    <text evidence="9">The sequence shown here is derived from an EMBL/GenBank/DDBJ whole genome shotgun (WGS) entry which is preliminary data.</text>
</comment>
<evidence type="ECO:0000256" key="1">
    <source>
        <dbReference type="ARBA" id="ARBA00022490"/>
    </source>
</evidence>
<comment type="catalytic activity">
    <reaction evidence="5">
        <text>4-phospho-D-erythronate + NAD(+) = (R)-3-hydroxy-2-oxo-4-phosphooxybutanoate + NADH + H(+)</text>
        <dbReference type="Rhea" id="RHEA:18829"/>
        <dbReference type="ChEBI" id="CHEBI:15378"/>
        <dbReference type="ChEBI" id="CHEBI:57540"/>
        <dbReference type="ChEBI" id="CHEBI:57945"/>
        <dbReference type="ChEBI" id="CHEBI:58538"/>
        <dbReference type="ChEBI" id="CHEBI:58766"/>
        <dbReference type="EC" id="1.1.1.290"/>
    </reaction>
</comment>
<dbReference type="InterPro" id="IPR024531">
    <property type="entry name" value="Erythronate-4-P_DHase_dimer"/>
</dbReference>
<evidence type="ECO:0000256" key="2">
    <source>
        <dbReference type="ARBA" id="ARBA00023002"/>
    </source>
</evidence>
<dbReference type="Gene3D" id="3.30.1370.170">
    <property type="match status" value="1"/>
</dbReference>
<dbReference type="InterPro" id="IPR038251">
    <property type="entry name" value="PdxB_dimer_sf"/>
</dbReference>
<comment type="pathway">
    <text evidence="5">Cofactor biosynthesis; pyridoxine 5'-phosphate biosynthesis; pyridoxine 5'-phosphate from D-erythrose 4-phosphate: step 2/5.</text>
</comment>
<dbReference type="CDD" id="cd12158">
    <property type="entry name" value="ErythrP_dh"/>
    <property type="match status" value="1"/>
</dbReference>